<dbReference type="InterPro" id="IPR011330">
    <property type="entry name" value="Glyco_hydro/deAcase_b/a-brl"/>
</dbReference>
<dbReference type="GO" id="GO:0016810">
    <property type="term" value="F:hydrolase activity, acting on carbon-nitrogen (but not peptide) bonds"/>
    <property type="evidence" value="ECO:0007669"/>
    <property type="project" value="InterPro"/>
</dbReference>
<feature type="domain" description="NodB homology" evidence="1">
    <location>
        <begin position="41"/>
        <end position="216"/>
    </location>
</feature>
<accession>A0A9Y2MWV1</accession>
<protein>
    <submittedName>
        <fullName evidence="2">Polysaccharide deacetylase family protein</fullName>
        <ecNumber evidence="2">3.-.-.-</ecNumber>
    </submittedName>
</protein>
<dbReference type="GO" id="GO:0005975">
    <property type="term" value="P:carbohydrate metabolic process"/>
    <property type="evidence" value="ECO:0007669"/>
    <property type="project" value="InterPro"/>
</dbReference>
<dbReference type="InterPro" id="IPR002509">
    <property type="entry name" value="NODB_dom"/>
</dbReference>
<dbReference type="EC" id="3.-.-.-" evidence="2"/>
<dbReference type="Pfam" id="PF01522">
    <property type="entry name" value="Polysacc_deac_1"/>
    <property type="match status" value="1"/>
</dbReference>
<proteinExistence type="predicted"/>
<keyword evidence="2" id="KW-0378">Hydrolase</keyword>
<dbReference type="KEGG" id="acab:QRX50_04685"/>
<reference evidence="2 3" key="1">
    <citation type="submission" date="2023-06" db="EMBL/GenBank/DDBJ databases">
        <authorList>
            <person name="Oyuntsetseg B."/>
            <person name="Kim S.B."/>
        </authorList>
    </citation>
    <scope>NUCLEOTIDE SEQUENCE [LARGE SCALE GENOMIC DNA]</scope>
    <source>
        <strain evidence="2 3">2-15</strain>
    </source>
</reference>
<gene>
    <name evidence="2" type="ORF">QRX50_04685</name>
</gene>
<sequence length="216" mass="24014">MVNFAVHGIGRPQRALDPGEDERWITVEQFETLLDVVAKCPESRLTFDDGNVSDVEVALPRLAQRGLRGEFFPLAGRVGSRGFVDRAGLRELVAAGMDVGSHGWDRFGARRFEERALRRELDAAPRLLGELSGRAVCRYSLSGRRVDRRVLGRLRAAGATRVYVGSGPGGSGVRGGEWLQHRVEVHRDLDRRWAEGVLVGRYGHRWSGRLTGLLTF</sequence>
<keyword evidence="3" id="KW-1185">Reference proteome</keyword>
<dbReference type="EMBL" id="CP127294">
    <property type="protein sequence ID" value="WIX80093.1"/>
    <property type="molecule type" value="Genomic_DNA"/>
</dbReference>
<dbReference type="CDD" id="cd10918">
    <property type="entry name" value="CE4_NodB_like_5s_6s"/>
    <property type="match status" value="1"/>
</dbReference>
<evidence type="ECO:0000259" key="1">
    <source>
        <dbReference type="PROSITE" id="PS51677"/>
    </source>
</evidence>
<dbReference type="AlphaFoldDB" id="A0A9Y2MWV1"/>
<dbReference type="Gene3D" id="3.20.20.370">
    <property type="entry name" value="Glycoside hydrolase/deacetylase"/>
    <property type="match status" value="1"/>
</dbReference>
<organism evidence="2 3">
    <name type="scientific">Amycolatopsis carbonis</name>
    <dbReference type="NCBI Taxonomy" id="715471"/>
    <lineage>
        <taxon>Bacteria</taxon>
        <taxon>Bacillati</taxon>
        <taxon>Actinomycetota</taxon>
        <taxon>Actinomycetes</taxon>
        <taxon>Pseudonocardiales</taxon>
        <taxon>Pseudonocardiaceae</taxon>
        <taxon>Amycolatopsis</taxon>
    </lineage>
</organism>
<dbReference type="RefSeq" id="WP_285970739.1">
    <property type="nucleotide sequence ID" value="NZ_CP127294.1"/>
</dbReference>
<dbReference type="PROSITE" id="PS51677">
    <property type="entry name" value="NODB"/>
    <property type="match status" value="1"/>
</dbReference>
<dbReference type="Proteomes" id="UP001236014">
    <property type="component" value="Chromosome"/>
</dbReference>
<evidence type="ECO:0000313" key="2">
    <source>
        <dbReference type="EMBL" id="WIX80093.1"/>
    </source>
</evidence>
<dbReference type="SUPFAM" id="SSF88713">
    <property type="entry name" value="Glycoside hydrolase/deacetylase"/>
    <property type="match status" value="1"/>
</dbReference>
<name>A0A9Y2MWV1_9PSEU</name>
<evidence type="ECO:0000313" key="3">
    <source>
        <dbReference type="Proteomes" id="UP001236014"/>
    </source>
</evidence>